<name>A0A6N8U8R7_9FIRM</name>
<proteinExistence type="predicted"/>
<comment type="caution">
    <text evidence="3">The sequence shown here is derived from an EMBL/GenBank/DDBJ whole genome shotgun (WGS) entry which is preliminary data.</text>
</comment>
<dbReference type="InterPro" id="IPR009003">
    <property type="entry name" value="Peptidase_S1_PA"/>
</dbReference>
<evidence type="ECO:0000259" key="2">
    <source>
        <dbReference type="PROSITE" id="PS51494"/>
    </source>
</evidence>
<dbReference type="InterPro" id="IPR008763">
    <property type="entry name" value="Peptidase_S55"/>
</dbReference>
<reference evidence="3 4" key="2">
    <citation type="submission" date="2020-01" db="EMBL/GenBank/DDBJ databases">
        <title>Clostridiaceae sp. nov. isolated from the gut of human by culturomics.</title>
        <authorList>
            <person name="Chang Y."/>
        </authorList>
    </citation>
    <scope>NUCLEOTIDE SEQUENCE [LARGE SCALE GENOMIC DNA]</scope>
    <source>
        <strain evidence="3 4">DONG20-135</strain>
    </source>
</reference>
<dbReference type="Proteomes" id="UP000434036">
    <property type="component" value="Unassembled WGS sequence"/>
</dbReference>
<dbReference type="Pfam" id="PF05580">
    <property type="entry name" value="Peptidase_S55"/>
    <property type="match status" value="1"/>
</dbReference>
<keyword evidence="1" id="KW-0732">Signal</keyword>
<evidence type="ECO:0000256" key="1">
    <source>
        <dbReference type="SAM" id="SignalP"/>
    </source>
</evidence>
<evidence type="ECO:0000313" key="4">
    <source>
        <dbReference type="Proteomes" id="UP000434036"/>
    </source>
</evidence>
<gene>
    <name evidence="3" type="ORF">GSF08_07310</name>
</gene>
<accession>A0A6N8U8R7</accession>
<dbReference type="InterPro" id="IPR001478">
    <property type="entry name" value="PDZ"/>
</dbReference>
<dbReference type="InterPro" id="IPR036034">
    <property type="entry name" value="PDZ_sf"/>
</dbReference>
<dbReference type="Gene3D" id="2.30.42.10">
    <property type="match status" value="1"/>
</dbReference>
<keyword evidence="4" id="KW-1185">Reference proteome</keyword>
<feature type="domain" description="Peptidase S55" evidence="2">
    <location>
        <begin position="107"/>
        <end position="332"/>
    </location>
</feature>
<dbReference type="AlphaFoldDB" id="A0A6N8U8R7"/>
<protein>
    <submittedName>
        <fullName evidence="3">PDZ domain-containing protein</fullName>
    </submittedName>
</protein>
<dbReference type="RefSeq" id="WP_160625155.1">
    <property type="nucleotide sequence ID" value="NZ_WUUQ01000002.1"/>
</dbReference>
<dbReference type="EMBL" id="WUUQ01000002">
    <property type="protein sequence ID" value="MXQ73744.1"/>
    <property type="molecule type" value="Genomic_DNA"/>
</dbReference>
<reference evidence="3 4" key="1">
    <citation type="submission" date="2019-12" db="EMBL/GenBank/DDBJ databases">
        <authorList>
            <person name="Yang R."/>
        </authorList>
    </citation>
    <scope>NUCLEOTIDE SEQUENCE [LARGE SCALE GENOMIC DNA]</scope>
    <source>
        <strain evidence="3 4">DONG20-135</strain>
    </source>
</reference>
<dbReference type="SUPFAM" id="SSF50156">
    <property type="entry name" value="PDZ domain-like"/>
    <property type="match status" value="1"/>
</dbReference>
<feature type="signal peptide" evidence="1">
    <location>
        <begin position="1"/>
        <end position="22"/>
    </location>
</feature>
<organism evidence="3 4">
    <name type="scientific">Copranaerobaculum intestinale</name>
    <dbReference type="NCBI Taxonomy" id="2692629"/>
    <lineage>
        <taxon>Bacteria</taxon>
        <taxon>Bacillati</taxon>
        <taxon>Bacillota</taxon>
        <taxon>Erysipelotrichia</taxon>
        <taxon>Erysipelotrichales</taxon>
        <taxon>Erysipelotrichaceae</taxon>
        <taxon>Copranaerobaculum</taxon>
    </lineage>
</organism>
<feature type="chain" id="PRO_5026686440" evidence="1">
    <location>
        <begin position="23"/>
        <end position="332"/>
    </location>
</feature>
<evidence type="ECO:0000313" key="3">
    <source>
        <dbReference type="EMBL" id="MXQ73744.1"/>
    </source>
</evidence>
<dbReference type="Pfam" id="PF13180">
    <property type="entry name" value="PDZ_2"/>
    <property type="match status" value="1"/>
</dbReference>
<dbReference type="PROSITE" id="PS51494">
    <property type="entry name" value="SPOIVB"/>
    <property type="match status" value="1"/>
</dbReference>
<sequence>MWKRTAALLLCAGLFMPLTVYANSEIYIGGDSVGIAVHYEGIMVSGTYTVEQNGSSYNPSKQGFVKGDVIIAVNDIKVKTMEDLYQELLKYQKPVNEIAVTVKHGQKTIDRTLTTVFDDKTQSFKSGLYVKDEITGVGTITFYNPVNGQYGALGHEIMDNDLNQIAAIADGKIYSSEVNSITKAQPNVAGEKNATINYNDPLGSVSKNTDIGIYGAYKDLPKHAKKYEWASREAVHTGKATIETVLNDQQIKSYEIEITKVNKQDSKDVKGIEFTVTDENLLAAANGIVQGMSGSPIIQDGKLIGAVTHVVTSNPVNGYGVYAEWMIQQTES</sequence>
<dbReference type="SUPFAM" id="SSF50494">
    <property type="entry name" value="Trypsin-like serine proteases"/>
    <property type="match status" value="1"/>
</dbReference>